<comment type="caution">
    <text evidence="1">The sequence shown here is derived from an EMBL/GenBank/DDBJ whole genome shotgun (WGS) entry which is preliminary data.</text>
</comment>
<evidence type="ECO:0000313" key="1">
    <source>
        <dbReference type="EMBL" id="GAI92902.1"/>
    </source>
</evidence>
<protein>
    <submittedName>
        <fullName evidence="1">Uncharacterized protein</fullName>
    </submittedName>
</protein>
<gene>
    <name evidence="1" type="ORF">S12H4_28864</name>
</gene>
<sequence>WEQDADTVLIQGKHEGYLVNSGIVHIRSVMLVKNEYFLVYDFLDASEASGDHAAKWSIQCPEEMKEDDGKAVLAAELMRITPAWPERISGIEFSRCGKAVWPESDKNGFMSAHRQLYQGRWCASVEAGGSQEFLMLLQPDSEPAYIGRVYEKGGMLAVEVTKDGVSNTFSIPRGFTSSASRQA</sequence>
<reference evidence="1" key="1">
    <citation type="journal article" date="2014" name="Front. Microbiol.">
        <title>High frequency of phylogenetically diverse reductive dehalogenase-homologous genes in deep subseafloor sedimentary metagenomes.</title>
        <authorList>
            <person name="Kawai M."/>
            <person name="Futagami T."/>
            <person name="Toyoda A."/>
            <person name="Takaki Y."/>
            <person name="Nishi S."/>
            <person name="Hori S."/>
            <person name="Arai W."/>
            <person name="Tsubouchi T."/>
            <person name="Morono Y."/>
            <person name="Uchiyama I."/>
            <person name="Ito T."/>
            <person name="Fujiyama A."/>
            <person name="Inagaki F."/>
            <person name="Takami H."/>
        </authorList>
    </citation>
    <scope>NUCLEOTIDE SEQUENCE</scope>
    <source>
        <strain evidence="1">Expedition CK06-06</strain>
    </source>
</reference>
<name>X1SIP2_9ZZZZ</name>
<accession>X1SIP2</accession>
<dbReference type="Gene3D" id="2.70.98.70">
    <property type="match status" value="1"/>
</dbReference>
<dbReference type="EMBL" id="BARW01016595">
    <property type="protein sequence ID" value="GAI92902.1"/>
    <property type="molecule type" value="Genomic_DNA"/>
</dbReference>
<proteinExistence type="predicted"/>
<organism evidence="1">
    <name type="scientific">marine sediment metagenome</name>
    <dbReference type="NCBI Taxonomy" id="412755"/>
    <lineage>
        <taxon>unclassified sequences</taxon>
        <taxon>metagenomes</taxon>
        <taxon>ecological metagenomes</taxon>
    </lineage>
</organism>
<feature type="non-terminal residue" evidence="1">
    <location>
        <position position="1"/>
    </location>
</feature>
<dbReference type="AlphaFoldDB" id="X1SIP2"/>